<keyword evidence="4" id="KW-1185">Reference proteome</keyword>
<dbReference type="HOGENOM" id="CLU_035509_11_3_1"/>
<feature type="transmembrane region" description="Helical" evidence="1">
    <location>
        <begin position="227"/>
        <end position="250"/>
    </location>
</feature>
<dbReference type="STRING" id="930990.A0A067M6W3"/>
<feature type="transmembrane region" description="Helical" evidence="1">
    <location>
        <begin position="12"/>
        <end position="35"/>
    </location>
</feature>
<evidence type="ECO:0000313" key="3">
    <source>
        <dbReference type="EMBL" id="KDQ11518.1"/>
    </source>
</evidence>
<dbReference type="Pfam" id="PF20151">
    <property type="entry name" value="DUF6533"/>
    <property type="match status" value="1"/>
</dbReference>
<evidence type="ECO:0000259" key="2">
    <source>
        <dbReference type="Pfam" id="PF20151"/>
    </source>
</evidence>
<proteinExistence type="predicted"/>
<protein>
    <recommendedName>
        <fullName evidence="2">DUF6533 domain-containing protein</fullName>
    </recommendedName>
</protein>
<keyword evidence="1" id="KW-1133">Transmembrane helix</keyword>
<feature type="transmembrane region" description="Helical" evidence="1">
    <location>
        <begin position="91"/>
        <end position="112"/>
    </location>
</feature>
<sequence length="280" mass="30910">MSASLDAPLFIYLAYFSYAMPVILSLSVILLYDHALTIGDEVRLVWFAPWSKPKALFLFTRYTMLLGAITLWVLIAALPSGVEEILYAARIYLGVLAFLFTLALSADALFLLRVYAIWNQNRNVAYLFAIAVLAQAVNIAWVAVIVSPLRGGIMQTAKALAFTSLGAEVLFNTILFVLVLLKAAQHRILDGGGSPLLHVYYRDGAGYYLALLVVRVVIFIGCAIEDWALYVVSAHVLILAPPVLATRMFLNLRRVHEYESLAVGSVNETQRFSHPPSLSS</sequence>
<dbReference type="InParanoid" id="A0A067M6W3"/>
<accession>A0A067M6W3</accession>
<feature type="transmembrane region" description="Helical" evidence="1">
    <location>
        <begin position="205"/>
        <end position="221"/>
    </location>
</feature>
<gene>
    <name evidence="3" type="ORF">BOTBODRAFT_35188</name>
</gene>
<name>A0A067M6W3_BOTB1</name>
<dbReference type="InterPro" id="IPR045340">
    <property type="entry name" value="DUF6533"/>
</dbReference>
<keyword evidence="1" id="KW-0812">Transmembrane</keyword>
<evidence type="ECO:0000256" key="1">
    <source>
        <dbReference type="SAM" id="Phobius"/>
    </source>
</evidence>
<organism evidence="3 4">
    <name type="scientific">Botryobasidium botryosum (strain FD-172 SS1)</name>
    <dbReference type="NCBI Taxonomy" id="930990"/>
    <lineage>
        <taxon>Eukaryota</taxon>
        <taxon>Fungi</taxon>
        <taxon>Dikarya</taxon>
        <taxon>Basidiomycota</taxon>
        <taxon>Agaricomycotina</taxon>
        <taxon>Agaricomycetes</taxon>
        <taxon>Cantharellales</taxon>
        <taxon>Botryobasidiaceae</taxon>
        <taxon>Botryobasidium</taxon>
    </lineage>
</organism>
<evidence type="ECO:0000313" key="4">
    <source>
        <dbReference type="Proteomes" id="UP000027195"/>
    </source>
</evidence>
<dbReference type="EMBL" id="KL198057">
    <property type="protein sequence ID" value="KDQ11518.1"/>
    <property type="molecule type" value="Genomic_DNA"/>
</dbReference>
<feature type="domain" description="DUF6533" evidence="2">
    <location>
        <begin position="23"/>
        <end position="66"/>
    </location>
</feature>
<keyword evidence="1" id="KW-0472">Membrane</keyword>
<feature type="transmembrane region" description="Helical" evidence="1">
    <location>
        <begin position="124"/>
        <end position="147"/>
    </location>
</feature>
<dbReference type="AlphaFoldDB" id="A0A067M6W3"/>
<dbReference type="Proteomes" id="UP000027195">
    <property type="component" value="Unassembled WGS sequence"/>
</dbReference>
<feature type="transmembrane region" description="Helical" evidence="1">
    <location>
        <begin position="159"/>
        <end position="184"/>
    </location>
</feature>
<feature type="transmembrane region" description="Helical" evidence="1">
    <location>
        <begin position="56"/>
        <end position="79"/>
    </location>
</feature>
<dbReference type="OrthoDB" id="3349377at2759"/>
<reference evidence="4" key="1">
    <citation type="journal article" date="2014" name="Proc. Natl. Acad. Sci. U.S.A.">
        <title>Extensive sampling of basidiomycete genomes demonstrates inadequacy of the white-rot/brown-rot paradigm for wood decay fungi.</title>
        <authorList>
            <person name="Riley R."/>
            <person name="Salamov A.A."/>
            <person name="Brown D.W."/>
            <person name="Nagy L.G."/>
            <person name="Floudas D."/>
            <person name="Held B.W."/>
            <person name="Levasseur A."/>
            <person name="Lombard V."/>
            <person name="Morin E."/>
            <person name="Otillar R."/>
            <person name="Lindquist E.A."/>
            <person name="Sun H."/>
            <person name="LaButti K.M."/>
            <person name="Schmutz J."/>
            <person name="Jabbour D."/>
            <person name="Luo H."/>
            <person name="Baker S.E."/>
            <person name="Pisabarro A.G."/>
            <person name="Walton J.D."/>
            <person name="Blanchette R.A."/>
            <person name="Henrissat B."/>
            <person name="Martin F."/>
            <person name="Cullen D."/>
            <person name="Hibbett D.S."/>
            <person name="Grigoriev I.V."/>
        </authorList>
    </citation>
    <scope>NUCLEOTIDE SEQUENCE [LARGE SCALE GENOMIC DNA]</scope>
    <source>
        <strain evidence="4">FD-172 SS1</strain>
    </source>
</reference>